<evidence type="ECO:0000313" key="2">
    <source>
        <dbReference type="EMBL" id="KAJ9143778.1"/>
    </source>
</evidence>
<dbReference type="Proteomes" id="UP001174694">
    <property type="component" value="Unassembled WGS sequence"/>
</dbReference>
<evidence type="ECO:0000259" key="1">
    <source>
        <dbReference type="Pfam" id="PF12937"/>
    </source>
</evidence>
<evidence type="ECO:0000313" key="3">
    <source>
        <dbReference type="Proteomes" id="UP001174694"/>
    </source>
</evidence>
<dbReference type="SUPFAM" id="SSF52047">
    <property type="entry name" value="RNI-like"/>
    <property type="match status" value="1"/>
</dbReference>
<feature type="domain" description="F-box" evidence="1">
    <location>
        <begin position="6"/>
        <end position="59"/>
    </location>
</feature>
<gene>
    <name evidence="2" type="ORF">NKR23_g6432</name>
</gene>
<name>A0AA38RR08_9PEZI</name>
<dbReference type="AlphaFoldDB" id="A0AA38RR08"/>
<sequence length="366" mass="41351">MPTGLLDLPVEILTQICSQLPPDSWYHDVKKRQRSLASLSLTSHTLRTIAQPILYHQLHAYEYRAAFHFLRALLRTPRLAEHVRVINILHGGIQTLRDQTEIRKVEEAAVEYGIELPDVWNKSVRARDEGNNFDSYGYFTPEYSGPVTATLVAFLLRLTSQLEEAHWRMFSGLMKLDHFRHQITPLQSLRRLTISSSSARSGWIFDHVLPVIAAAPNLQFLHLDQCGAVGTRSSIDHITLTTQALPLARLTELHLTKGAPYGLVVPFLNAVGPSLRKLTIEYEVGRIVDSWAKGVVKHPGFALDDGEIVMEPGFPGWIEELISRWQDSGTLEEVTIRYTNDMFRTISTHTEHAACKHAHAYKAVVI</sequence>
<comment type="caution">
    <text evidence="2">The sequence shown here is derived from an EMBL/GenBank/DDBJ whole genome shotgun (WGS) entry which is preliminary data.</text>
</comment>
<organism evidence="2 3">
    <name type="scientific">Pleurostoma richardsiae</name>
    <dbReference type="NCBI Taxonomy" id="41990"/>
    <lineage>
        <taxon>Eukaryota</taxon>
        <taxon>Fungi</taxon>
        <taxon>Dikarya</taxon>
        <taxon>Ascomycota</taxon>
        <taxon>Pezizomycotina</taxon>
        <taxon>Sordariomycetes</taxon>
        <taxon>Sordariomycetidae</taxon>
        <taxon>Calosphaeriales</taxon>
        <taxon>Pleurostomataceae</taxon>
        <taxon>Pleurostoma</taxon>
    </lineage>
</organism>
<protein>
    <recommendedName>
        <fullName evidence="1">F-box domain-containing protein</fullName>
    </recommendedName>
</protein>
<reference evidence="2" key="1">
    <citation type="submission" date="2022-07" db="EMBL/GenBank/DDBJ databases">
        <title>Fungi with potential for degradation of polypropylene.</title>
        <authorList>
            <person name="Gostincar C."/>
        </authorList>
    </citation>
    <scope>NUCLEOTIDE SEQUENCE</scope>
    <source>
        <strain evidence="2">EXF-13308</strain>
    </source>
</reference>
<dbReference type="CDD" id="cd09917">
    <property type="entry name" value="F-box_SF"/>
    <property type="match status" value="1"/>
</dbReference>
<accession>A0AA38RR08</accession>
<dbReference type="EMBL" id="JANBVO010000018">
    <property type="protein sequence ID" value="KAJ9143778.1"/>
    <property type="molecule type" value="Genomic_DNA"/>
</dbReference>
<keyword evidence="3" id="KW-1185">Reference proteome</keyword>
<dbReference type="InterPro" id="IPR001810">
    <property type="entry name" value="F-box_dom"/>
</dbReference>
<proteinExistence type="predicted"/>
<dbReference type="Pfam" id="PF12937">
    <property type="entry name" value="F-box-like"/>
    <property type="match status" value="1"/>
</dbReference>